<evidence type="ECO:0000256" key="9">
    <source>
        <dbReference type="RuleBase" id="RU365103"/>
    </source>
</evidence>
<dbReference type="InterPro" id="IPR039901">
    <property type="entry name" value="Kdotransferase"/>
</dbReference>
<evidence type="ECO:0000259" key="10">
    <source>
        <dbReference type="Pfam" id="PF04413"/>
    </source>
</evidence>
<evidence type="ECO:0000256" key="1">
    <source>
        <dbReference type="ARBA" id="ARBA00004713"/>
    </source>
</evidence>
<dbReference type="InterPro" id="IPR038107">
    <property type="entry name" value="Glycos_transf_N_sf"/>
</dbReference>
<sequence>MTLYTTLLRVAALLGLPLIIPWVLLSAKRRKTVPGRLGLGNPWPRLPQRPIWIHALSVGEVLSAAPLANALSKTRGPGGIVFSVSTLTGLEVARKTLPLDPRHIFFFPYDFKRLVRKAVGVVRPRMAVIVETDVWPHFMGELKRRRVPAVWVNARLSERSFRGYGRFRWFFKPLFSTFSKIAVQTREDARRFTALGVDPDRIRVAGNLKFHQDADSGAMAGAGDEKARLGLSPGRKVFVAGSVHRPEEAALADVFKRLRGDHPDLFMIAAPRDPSRAGSLVRLLRAGGFRAGPLSEDPGAEKRDAVVVDQIGVLRRLYAAGDAAFIGGSLARRGGHNPLEPAAFGKPAVFGPDMSDFAEISRKLLESGGAFAAADAREVYEIVSGLLADEKKARAAGKKAREVFDQNQGALDRVLEIIETAGS</sequence>
<comment type="catalytic activity">
    <reaction evidence="6 9">
        <text>lipid IVA (E. coli) + CMP-3-deoxy-beta-D-manno-octulosonate = alpha-Kdo-(2-&gt;6)-lipid IVA (E. coli) + CMP + H(+)</text>
        <dbReference type="Rhea" id="RHEA:28066"/>
        <dbReference type="ChEBI" id="CHEBI:15378"/>
        <dbReference type="ChEBI" id="CHEBI:58603"/>
        <dbReference type="ChEBI" id="CHEBI:60364"/>
        <dbReference type="ChEBI" id="CHEBI:60377"/>
        <dbReference type="ChEBI" id="CHEBI:85987"/>
        <dbReference type="EC" id="2.4.99.12"/>
    </reaction>
</comment>
<dbReference type="PANTHER" id="PTHR42755">
    <property type="entry name" value="3-DEOXY-MANNO-OCTULOSONATE CYTIDYLYLTRANSFERASE"/>
    <property type="match status" value="1"/>
</dbReference>
<gene>
    <name evidence="11" type="ORF">EPICR_80079</name>
</gene>
<keyword evidence="9" id="KW-1003">Cell membrane</keyword>
<evidence type="ECO:0000256" key="5">
    <source>
        <dbReference type="ARBA" id="ARBA00031445"/>
    </source>
</evidence>
<dbReference type="Pfam" id="PF04413">
    <property type="entry name" value="Glycos_transf_N"/>
    <property type="match status" value="1"/>
</dbReference>
<evidence type="ECO:0000256" key="7">
    <source>
        <dbReference type="PIRSR" id="PIRSR639901-1"/>
    </source>
</evidence>
<comment type="function">
    <text evidence="9">Involved in lipopolysaccharide (LPS) biosynthesis. Catalyzes the transfer of 3-deoxy-D-manno-octulosonate (Kdo) residue(s) from CMP-Kdo to lipid IV(A), the tetraacyldisaccharide-1,4'-bisphosphate precursor of lipid A.</text>
</comment>
<evidence type="ECO:0000256" key="4">
    <source>
        <dbReference type="ARBA" id="ARBA00022679"/>
    </source>
</evidence>
<evidence type="ECO:0000256" key="2">
    <source>
        <dbReference type="ARBA" id="ARBA00012621"/>
    </source>
</evidence>
<organism evidence="11">
    <name type="scientific">uncultured Desulfobacteraceae bacterium</name>
    <dbReference type="NCBI Taxonomy" id="218296"/>
    <lineage>
        <taxon>Bacteria</taxon>
        <taxon>Pseudomonadati</taxon>
        <taxon>Thermodesulfobacteriota</taxon>
        <taxon>Desulfobacteria</taxon>
        <taxon>Desulfobacterales</taxon>
        <taxon>Desulfobacteraceae</taxon>
        <taxon>environmental samples</taxon>
    </lineage>
</organism>
<keyword evidence="9" id="KW-0812">Transmembrane</keyword>
<keyword evidence="9" id="KW-0448">Lipopolysaccharide biosynthesis</keyword>
<feature type="site" description="Transition state stabilizer" evidence="8">
    <location>
        <position position="209"/>
    </location>
</feature>
<keyword evidence="4 9" id="KW-0808">Transferase</keyword>
<keyword evidence="9" id="KW-0472">Membrane</keyword>
<name>A0A484HLU9_9BACT</name>
<dbReference type="GO" id="GO:0009244">
    <property type="term" value="P:lipopolysaccharide core region biosynthetic process"/>
    <property type="evidence" value="ECO:0007669"/>
    <property type="project" value="UniProtKB-UniRule"/>
</dbReference>
<feature type="site" description="Transition state stabilizer" evidence="8">
    <location>
        <position position="131"/>
    </location>
</feature>
<dbReference type="EC" id="2.4.99.12" evidence="2 9"/>
<dbReference type="UniPathway" id="UPA00958"/>
<comment type="similarity">
    <text evidence="9">Belongs to the glycosyltransferase group 1 family.</text>
</comment>
<dbReference type="Gene3D" id="3.40.50.11720">
    <property type="entry name" value="3-Deoxy-D-manno-octulosonic-acid transferase, N-terminal domain"/>
    <property type="match status" value="1"/>
</dbReference>
<comment type="subcellular location">
    <subcellularLocation>
        <location evidence="9">Cell membrane</location>
    </subcellularLocation>
</comment>
<dbReference type="GO" id="GO:0005886">
    <property type="term" value="C:plasma membrane"/>
    <property type="evidence" value="ECO:0007669"/>
    <property type="project" value="UniProtKB-SubCell"/>
</dbReference>
<reference evidence="11" key="1">
    <citation type="submission" date="2019-01" db="EMBL/GenBank/DDBJ databases">
        <authorList>
            <consortium name="Genoscope - CEA"/>
            <person name="William W."/>
        </authorList>
    </citation>
    <scope>NUCLEOTIDE SEQUENCE</scope>
    <source>
        <strain evidence="11">CR-1</strain>
    </source>
</reference>
<comment type="pathway">
    <text evidence="1 9">Bacterial outer membrane biogenesis; LPS core biosynthesis.</text>
</comment>
<evidence type="ECO:0000256" key="6">
    <source>
        <dbReference type="ARBA" id="ARBA00049183"/>
    </source>
</evidence>
<evidence type="ECO:0000313" key="11">
    <source>
        <dbReference type="EMBL" id="VEN75386.1"/>
    </source>
</evidence>
<dbReference type="EMBL" id="CAACVI010000051">
    <property type="protein sequence ID" value="VEN75386.1"/>
    <property type="molecule type" value="Genomic_DNA"/>
</dbReference>
<dbReference type="Gene3D" id="3.40.50.2000">
    <property type="entry name" value="Glycogen Phosphorylase B"/>
    <property type="match status" value="1"/>
</dbReference>
<proteinExistence type="inferred from homology"/>
<accession>A0A484HLU9</accession>
<evidence type="ECO:0000256" key="3">
    <source>
        <dbReference type="ARBA" id="ARBA00019077"/>
    </source>
</evidence>
<dbReference type="GO" id="GO:0043842">
    <property type="term" value="F:Kdo transferase activity"/>
    <property type="evidence" value="ECO:0007669"/>
    <property type="project" value="UniProtKB-EC"/>
</dbReference>
<protein>
    <recommendedName>
        <fullName evidence="3 9">3-deoxy-D-manno-octulosonic acid transferase</fullName>
        <shortName evidence="9">Kdo transferase</shortName>
        <ecNumber evidence="2 9">2.4.99.12</ecNumber>
    </recommendedName>
    <alternativeName>
        <fullName evidence="5 9">Lipid IV(A) 3-deoxy-D-manno-octulosonic acid transferase</fullName>
    </alternativeName>
</protein>
<dbReference type="SUPFAM" id="SSF53756">
    <property type="entry name" value="UDP-Glycosyltransferase/glycogen phosphorylase"/>
    <property type="match status" value="1"/>
</dbReference>
<dbReference type="GO" id="GO:0009245">
    <property type="term" value="P:lipid A biosynthetic process"/>
    <property type="evidence" value="ECO:0007669"/>
    <property type="project" value="TreeGrafter"/>
</dbReference>
<feature type="transmembrane region" description="Helical" evidence="9">
    <location>
        <begin position="6"/>
        <end position="27"/>
    </location>
</feature>
<evidence type="ECO:0000256" key="8">
    <source>
        <dbReference type="PIRSR" id="PIRSR639901-2"/>
    </source>
</evidence>
<dbReference type="PANTHER" id="PTHR42755:SF1">
    <property type="entry name" value="3-DEOXY-D-MANNO-OCTULOSONIC ACID TRANSFERASE, MITOCHONDRIAL-RELATED"/>
    <property type="match status" value="1"/>
</dbReference>
<keyword evidence="9" id="KW-1133">Transmembrane helix</keyword>
<feature type="domain" description="3-deoxy-D-manno-octulosonic-acid transferase N-terminal" evidence="10">
    <location>
        <begin position="34"/>
        <end position="211"/>
    </location>
</feature>
<dbReference type="InterPro" id="IPR007507">
    <property type="entry name" value="Glycos_transf_N"/>
</dbReference>
<feature type="active site" description="Proton acceptor" evidence="7">
    <location>
        <position position="60"/>
    </location>
</feature>
<dbReference type="AlphaFoldDB" id="A0A484HLU9"/>